<dbReference type="AlphaFoldDB" id="A0A8X6PHS9"/>
<keyword evidence="2" id="KW-1185">Reference proteome</keyword>
<comment type="caution">
    <text evidence="1">The sequence shown here is derived from an EMBL/GenBank/DDBJ whole genome shotgun (WGS) entry which is preliminary data.</text>
</comment>
<dbReference type="EMBL" id="BMAW01020412">
    <property type="protein sequence ID" value="GFT68044.1"/>
    <property type="molecule type" value="Genomic_DNA"/>
</dbReference>
<accession>A0A8X6PHS9</accession>
<reference evidence="1" key="1">
    <citation type="submission" date="2020-08" db="EMBL/GenBank/DDBJ databases">
        <title>Multicomponent nature underlies the extraordinary mechanical properties of spider dragline silk.</title>
        <authorList>
            <person name="Kono N."/>
            <person name="Nakamura H."/>
            <person name="Mori M."/>
            <person name="Yoshida Y."/>
            <person name="Ohtoshi R."/>
            <person name="Malay A.D."/>
            <person name="Moran D.A.P."/>
            <person name="Tomita M."/>
            <person name="Numata K."/>
            <person name="Arakawa K."/>
        </authorList>
    </citation>
    <scope>NUCLEOTIDE SEQUENCE</scope>
</reference>
<evidence type="ECO:0000313" key="1">
    <source>
        <dbReference type="EMBL" id="GFT68044.1"/>
    </source>
</evidence>
<name>A0A8X6PHS9_NEPPI</name>
<evidence type="ECO:0000313" key="2">
    <source>
        <dbReference type="Proteomes" id="UP000887013"/>
    </source>
</evidence>
<gene>
    <name evidence="1" type="ORF">NPIL_385851</name>
</gene>
<dbReference type="Proteomes" id="UP000887013">
    <property type="component" value="Unassembled WGS sequence"/>
</dbReference>
<proteinExistence type="predicted"/>
<protein>
    <submittedName>
        <fullName evidence="1">Uncharacterized protein</fullName>
    </submittedName>
</protein>
<sequence length="108" mass="11963">MQAEHCHFKSANTISRSEHSWPLHYLPFRHRHSKSTPVCRQSMRQQKYAACLPPAAPAFFPRNVFASMAAYNITQPPCSAYAAVYKGVLAAAAAARVSLIRANENSSD</sequence>
<organism evidence="1 2">
    <name type="scientific">Nephila pilipes</name>
    <name type="common">Giant wood spider</name>
    <name type="synonym">Nephila maculata</name>
    <dbReference type="NCBI Taxonomy" id="299642"/>
    <lineage>
        <taxon>Eukaryota</taxon>
        <taxon>Metazoa</taxon>
        <taxon>Ecdysozoa</taxon>
        <taxon>Arthropoda</taxon>
        <taxon>Chelicerata</taxon>
        <taxon>Arachnida</taxon>
        <taxon>Araneae</taxon>
        <taxon>Araneomorphae</taxon>
        <taxon>Entelegynae</taxon>
        <taxon>Araneoidea</taxon>
        <taxon>Nephilidae</taxon>
        <taxon>Nephila</taxon>
    </lineage>
</organism>